<evidence type="ECO:0000313" key="2">
    <source>
        <dbReference type="Proteomes" id="UP000769528"/>
    </source>
</evidence>
<accession>A0A9P8PLW4</accession>
<keyword evidence="2" id="KW-1185">Reference proteome</keyword>
<dbReference type="Proteomes" id="UP000769528">
    <property type="component" value="Unassembled WGS sequence"/>
</dbReference>
<comment type="caution">
    <text evidence="1">The sequence shown here is derived from an EMBL/GenBank/DDBJ whole genome shotgun (WGS) entry which is preliminary data.</text>
</comment>
<name>A0A9P8PLW4_9ASCO</name>
<reference evidence="1" key="2">
    <citation type="submission" date="2021-01" db="EMBL/GenBank/DDBJ databases">
        <authorList>
            <person name="Schikora-Tamarit M.A."/>
        </authorList>
    </citation>
    <scope>NUCLEOTIDE SEQUENCE</scope>
    <source>
        <strain evidence="1">CBS6341</strain>
    </source>
</reference>
<sequence length="104" mass="12057">MNRVQHPLIEQHWFDLGLEHLHGCFLVYHLDGSNLFVDLYLEIDLGIVGHRIMVGLVNVVYQPIDLVVEFDQVLEHFVVTSIGLVIWHLVVRNLVVDHHSIMVE</sequence>
<evidence type="ECO:0000313" key="1">
    <source>
        <dbReference type="EMBL" id="KAH3673649.1"/>
    </source>
</evidence>
<dbReference type="EMBL" id="JAEUBF010000949">
    <property type="protein sequence ID" value="KAH3673649.1"/>
    <property type="molecule type" value="Genomic_DNA"/>
</dbReference>
<dbReference type="AlphaFoldDB" id="A0A9P8PLW4"/>
<proteinExistence type="predicted"/>
<gene>
    <name evidence="1" type="ORF">WICMUC_003552</name>
</gene>
<reference evidence="1" key="1">
    <citation type="journal article" date="2021" name="Open Biol.">
        <title>Shared evolutionary footprints suggest mitochondrial oxidative damage underlies multiple complex I losses in fungi.</title>
        <authorList>
            <person name="Schikora-Tamarit M.A."/>
            <person name="Marcet-Houben M."/>
            <person name="Nosek J."/>
            <person name="Gabaldon T."/>
        </authorList>
    </citation>
    <scope>NUCLEOTIDE SEQUENCE</scope>
    <source>
        <strain evidence="1">CBS6341</strain>
    </source>
</reference>
<organism evidence="1 2">
    <name type="scientific">Wickerhamomyces mucosus</name>
    <dbReference type="NCBI Taxonomy" id="1378264"/>
    <lineage>
        <taxon>Eukaryota</taxon>
        <taxon>Fungi</taxon>
        <taxon>Dikarya</taxon>
        <taxon>Ascomycota</taxon>
        <taxon>Saccharomycotina</taxon>
        <taxon>Saccharomycetes</taxon>
        <taxon>Phaffomycetales</taxon>
        <taxon>Wickerhamomycetaceae</taxon>
        <taxon>Wickerhamomyces</taxon>
    </lineage>
</organism>
<protein>
    <submittedName>
        <fullName evidence="1">Uncharacterized protein</fullName>
    </submittedName>
</protein>